<dbReference type="EMBL" id="JAINUG010000082">
    <property type="protein sequence ID" value="KAJ8399544.1"/>
    <property type="molecule type" value="Genomic_DNA"/>
</dbReference>
<evidence type="ECO:0000313" key="2">
    <source>
        <dbReference type="Proteomes" id="UP001221898"/>
    </source>
</evidence>
<name>A0AAD7SBL2_9TELE</name>
<evidence type="ECO:0000313" key="1">
    <source>
        <dbReference type="EMBL" id="KAJ8399544.1"/>
    </source>
</evidence>
<dbReference type="Proteomes" id="UP001221898">
    <property type="component" value="Unassembled WGS sequence"/>
</dbReference>
<proteinExistence type="predicted"/>
<reference evidence="1" key="1">
    <citation type="journal article" date="2023" name="Science">
        <title>Genome structures resolve the early diversification of teleost fishes.</title>
        <authorList>
            <person name="Parey E."/>
            <person name="Louis A."/>
            <person name="Montfort J."/>
            <person name="Bouchez O."/>
            <person name="Roques C."/>
            <person name="Iampietro C."/>
            <person name="Lluch J."/>
            <person name="Castinel A."/>
            <person name="Donnadieu C."/>
            <person name="Desvignes T."/>
            <person name="Floi Bucao C."/>
            <person name="Jouanno E."/>
            <person name="Wen M."/>
            <person name="Mejri S."/>
            <person name="Dirks R."/>
            <person name="Jansen H."/>
            <person name="Henkel C."/>
            <person name="Chen W.J."/>
            <person name="Zahm M."/>
            <person name="Cabau C."/>
            <person name="Klopp C."/>
            <person name="Thompson A.W."/>
            <person name="Robinson-Rechavi M."/>
            <person name="Braasch I."/>
            <person name="Lecointre G."/>
            <person name="Bobe J."/>
            <person name="Postlethwait J.H."/>
            <person name="Berthelot C."/>
            <person name="Roest Crollius H."/>
            <person name="Guiguen Y."/>
        </authorList>
    </citation>
    <scope>NUCLEOTIDE SEQUENCE</scope>
    <source>
        <strain evidence="1">NC1722</strain>
    </source>
</reference>
<organism evidence="1 2">
    <name type="scientific">Aldrovandia affinis</name>
    <dbReference type="NCBI Taxonomy" id="143900"/>
    <lineage>
        <taxon>Eukaryota</taxon>
        <taxon>Metazoa</taxon>
        <taxon>Chordata</taxon>
        <taxon>Craniata</taxon>
        <taxon>Vertebrata</taxon>
        <taxon>Euteleostomi</taxon>
        <taxon>Actinopterygii</taxon>
        <taxon>Neopterygii</taxon>
        <taxon>Teleostei</taxon>
        <taxon>Notacanthiformes</taxon>
        <taxon>Halosauridae</taxon>
        <taxon>Aldrovandia</taxon>
    </lineage>
</organism>
<sequence length="111" mass="12812">MAAAECEEAAPAARLLWMSDHPEADLPQRWSWQVRWASRMSHPPARHIRGDHRFSKRRESAQRLELVIKSEGLLSRLSRLIPPPSRPDLVPWSPVYGCRTDRGLEFSSLQM</sequence>
<dbReference type="AlphaFoldDB" id="A0AAD7SBL2"/>
<protein>
    <submittedName>
        <fullName evidence="1">Uncharacterized protein</fullName>
    </submittedName>
</protein>
<keyword evidence="2" id="KW-1185">Reference proteome</keyword>
<accession>A0AAD7SBL2</accession>
<comment type="caution">
    <text evidence="1">The sequence shown here is derived from an EMBL/GenBank/DDBJ whole genome shotgun (WGS) entry which is preliminary data.</text>
</comment>
<gene>
    <name evidence="1" type="ORF">AAFF_G00409550</name>
</gene>